<evidence type="ECO:0000313" key="4">
    <source>
        <dbReference type="Proteomes" id="UP000000420"/>
    </source>
</evidence>
<evidence type="ECO:0000256" key="1">
    <source>
        <dbReference type="SAM" id="Phobius"/>
    </source>
</evidence>
<feature type="transmembrane region" description="Helical" evidence="1">
    <location>
        <begin position="154"/>
        <end position="173"/>
    </location>
</feature>
<feature type="transmembrane region" description="Helical" evidence="1">
    <location>
        <begin position="94"/>
        <end position="111"/>
    </location>
</feature>
<dbReference type="AlphaFoldDB" id="A0A0H2X376"/>
<protein>
    <submittedName>
        <fullName evidence="3">Integral membrane protein</fullName>
    </submittedName>
</protein>
<evidence type="ECO:0000313" key="3">
    <source>
        <dbReference type="EMBL" id="AAY47356.1"/>
    </source>
</evidence>
<feature type="transmembrane region" description="Helical" evidence="1">
    <location>
        <begin position="239"/>
        <end position="260"/>
    </location>
</feature>
<feature type="transmembrane region" description="Helical" evidence="1">
    <location>
        <begin position="212"/>
        <end position="233"/>
    </location>
</feature>
<feature type="domain" description="EamA" evidence="2">
    <location>
        <begin position="5"/>
        <end position="134"/>
    </location>
</feature>
<dbReference type="SUPFAM" id="SSF103481">
    <property type="entry name" value="Multidrug resistance efflux transporter EmrE"/>
    <property type="match status" value="2"/>
</dbReference>
<feature type="transmembrane region" description="Helical" evidence="1">
    <location>
        <begin position="179"/>
        <end position="200"/>
    </location>
</feature>
<dbReference type="EMBL" id="CP000050">
    <property type="protein sequence ID" value="AAY47356.1"/>
    <property type="molecule type" value="Genomic_DNA"/>
</dbReference>
<dbReference type="Proteomes" id="UP000000420">
    <property type="component" value="Chromosome"/>
</dbReference>
<feature type="transmembrane region" description="Helical" evidence="1">
    <location>
        <begin position="6"/>
        <end position="23"/>
    </location>
</feature>
<dbReference type="GO" id="GO:0016020">
    <property type="term" value="C:membrane"/>
    <property type="evidence" value="ECO:0007669"/>
    <property type="project" value="InterPro"/>
</dbReference>
<feature type="transmembrane region" description="Helical" evidence="1">
    <location>
        <begin position="30"/>
        <end position="49"/>
    </location>
</feature>
<dbReference type="KEGG" id="xcb:XC_0269"/>
<keyword evidence="1" id="KW-0812">Transmembrane</keyword>
<dbReference type="HOGENOM" id="CLU_062241_0_0_6"/>
<keyword evidence="1" id="KW-1133">Transmembrane helix</keyword>
<keyword evidence="1" id="KW-0472">Membrane</keyword>
<dbReference type="InterPro" id="IPR037185">
    <property type="entry name" value="EmrE-like"/>
</dbReference>
<reference evidence="3 4" key="1">
    <citation type="journal article" date="2005" name="Genome Res.">
        <title>Comparative and functional genomic analyses of the pathogenicity of phytopathogen Xanthomonas campestris pv. campestris.</title>
        <authorList>
            <person name="Qian W."/>
            <person name="Jia Y."/>
            <person name="Ren S.X."/>
            <person name="He Y.Q."/>
            <person name="Feng J.X."/>
            <person name="Lu L.F."/>
            <person name="Sun Q."/>
            <person name="Ying G."/>
            <person name="Tang D.J."/>
            <person name="Tang H."/>
            <person name="Wu W."/>
            <person name="Hao P."/>
            <person name="Wang L."/>
            <person name="Jiang B.L."/>
            <person name="Zeng S."/>
            <person name="Gu W.Y."/>
            <person name="Lu G."/>
            <person name="Rong L."/>
            <person name="Tian Y."/>
            <person name="Yao Z."/>
            <person name="Fu G."/>
            <person name="Chen B."/>
            <person name="Fang R."/>
            <person name="Qiang B."/>
            <person name="Chen Z."/>
            <person name="Zhao G.P."/>
            <person name="Tang J.L."/>
            <person name="He C."/>
        </authorList>
    </citation>
    <scope>NUCLEOTIDE SEQUENCE [LARGE SCALE GENOMIC DNA]</scope>
    <source>
        <strain evidence="3 4">8004</strain>
    </source>
</reference>
<name>A0A0H2X376_XANC8</name>
<gene>
    <name evidence="3" type="ordered locus">XC_0269</name>
</gene>
<dbReference type="Pfam" id="PF00892">
    <property type="entry name" value="EamA"/>
    <property type="match status" value="1"/>
</dbReference>
<feature type="transmembrane region" description="Helical" evidence="1">
    <location>
        <begin position="117"/>
        <end position="134"/>
    </location>
</feature>
<dbReference type="InterPro" id="IPR000620">
    <property type="entry name" value="EamA_dom"/>
</dbReference>
<proteinExistence type="predicted"/>
<evidence type="ECO:0000259" key="2">
    <source>
        <dbReference type="Pfam" id="PF00892"/>
    </source>
</evidence>
<accession>A0A0H2X376</accession>
<feature type="transmembrane region" description="Helical" evidence="1">
    <location>
        <begin position="272"/>
        <end position="290"/>
    </location>
</feature>
<sequence>MPMHFLLFAVVCSVLVSVVLKLLPRYRLDAAQAITWNYATAALLAWLTLHPSLDTLRAPTTPWLALFALAVALPSIFMLLARAVATAGIVRTDIAQRLSLLLSLAAAFTLFGEPVNAWKLAGLGLGLLAIVCILQRPRQAAGADSAPASIGWPWLAGVWLGFALIDLLLKHIAQAGTPSLTSLTLCFALAGVLMLGLQVVRRGGVARLSFRNLLAGVLLGALNFGNILCYVRAHQLLPHSPATVFASMNLGVVILGALVGKLAFGERIGRRGWLGLLLAAPAIAAIAWGMRLG</sequence>
<organism evidence="3 4">
    <name type="scientific">Xanthomonas campestris pv. campestris (strain 8004)</name>
    <dbReference type="NCBI Taxonomy" id="314565"/>
    <lineage>
        <taxon>Bacteria</taxon>
        <taxon>Pseudomonadati</taxon>
        <taxon>Pseudomonadota</taxon>
        <taxon>Gammaproteobacteria</taxon>
        <taxon>Lysobacterales</taxon>
        <taxon>Lysobacteraceae</taxon>
        <taxon>Xanthomonas</taxon>
    </lineage>
</organism>
<feature type="transmembrane region" description="Helical" evidence="1">
    <location>
        <begin position="61"/>
        <end position="82"/>
    </location>
</feature>